<dbReference type="NCBIfam" id="TIGR02436">
    <property type="entry name" value="four helix bundle protein"/>
    <property type="match status" value="1"/>
</dbReference>
<evidence type="ECO:0008006" key="3">
    <source>
        <dbReference type="Google" id="ProtNLM"/>
    </source>
</evidence>
<dbReference type="Gene3D" id="1.20.1440.60">
    <property type="entry name" value="23S rRNA-intervening sequence"/>
    <property type="match status" value="1"/>
</dbReference>
<protein>
    <recommendedName>
        <fullName evidence="3">Four helix bundle protein</fullName>
    </recommendedName>
</protein>
<dbReference type="InterPro" id="IPR036583">
    <property type="entry name" value="23S_rRNA_IVS_sf"/>
</dbReference>
<dbReference type="EMBL" id="CP036275">
    <property type="protein sequence ID" value="QDU40483.1"/>
    <property type="molecule type" value="Genomic_DNA"/>
</dbReference>
<dbReference type="Pfam" id="PF05635">
    <property type="entry name" value="23S_rRNA_IVP"/>
    <property type="match status" value="1"/>
</dbReference>
<proteinExistence type="predicted"/>
<evidence type="ECO:0000313" key="1">
    <source>
        <dbReference type="EMBL" id="QDU40483.1"/>
    </source>
</evidence>
<dbReference type="AlphaFoldDB" id="A0A517ZDB6"/>
<dbReference type="Proteomes" id="UP000320496">
    <property type="component" value="Chromosome"/>
</dbReference>
<keyword evidence="2" id="KW-1185">Reference proteome</keyword>
<dbReference type="SUPFAM" id="SSF158446">
    <property type="entry name" value="IVS-encoded protein-like"/>
    <property type="match status" value="1"/>
</dbReference>
<dbReference type="KEGG" id="mri:Mal4_48400"/>
<dbReference type="RefSeq" id="WP_197443755.1">
    <property type="nucleotide sequence ID" value="NZ_CP036275.1"/>
</dbReference>
<accession>A0A517ZDB6</accession>
<reference evidence="1 2" key="1">
    <citation type="submission" date="2019-02" db="EMBL/GenBank/DDBJ databases">
        <title>Deep-cultivation of Planctomycetes and their phenomic and genomic characterization uncovers novel biology.</title>
        <authorList>
            <person name="Wiegand S."/>
            <person name="Jogler M."/>
            <person name="Boedeker C."/>
            <person name="Pinto D."/>
            <person name="Vollmers J."/>
            <person name="Rivas-Marin E."/>
            <person name="Kohn T."/>
            <person name="Peeters S.H."/>
            <person name="Heuer A."/>
            <person name="Rast P."/>
            <person name="Oberbeckmann S."/>
            <person name="Bunk B."/>
            <person name="Jeske O."/>
            <person name="Meyerdierks A."/>
            <person name="Storesund J.E."/>
            <person name="Kallscheuer N."/>
            <person name="Luecker S."/>
            <person name="Lage O.M."/>
            <person name="Pohl T."/>
            <person name="Merkel B.J."/>
            <person name="Hornburger P."/>
            <person name="Mueller R.-W."/>
            <person name="Bruemmer F."/>
            <person name="Labrenz M."/>
            <person name="Spormann A.M."/>
            <person name="Op den Camp H."/>
            <person name="Overmann J."/>
            <person name="Amann R."/>
            <person name="Jetten M.S.M."/>
            <person name="Mascher T."/>
            <person name="Medema M.H."/>
            <person name="Devos D.P."/>
            <person name="Kaster A.-K."/>
            <person name="Ovreas L."/>
            <person name="Rohde M."/>
            <person name="Galperin M.Y."/>
            <person name="Jogler C."/>
        </authorList>
    </citation>
    <scope>NUCLEOTIDE SEQUENCE [LARGE SCALE GENOMIC DNA]</scope>
    <source>
        <strain evidence="1 2">Mal4</strain>
    </source>
</reference>
<sequence length="66" mass="7701">MAFAFEKLLVYRKSVDIADAVCRKSEAFSRRLGILREPLNRASFSIAANITEENGRFTKRDRRNFF</sequence>
<evidence type="ECO:0000313" key="2">
    <source>
        <dbReference type="Proteomes" id="UP000320496"/>
    </source>
</evidence>
<dbReference type="InterPro" id="IPR012657">
    <property type="entry name" value="23S_rRNA-intervening_sequence"/>
</dbReference>
<organism evidence="1 2">
    <name type="scientific">Maioricimonas rarisocia</name>
    <dbReference type="NCBI Taxonomy" id="2528026"/>
    <lineage>
        <taxon>Bacteria</taxon>
        <taxon>Pseudomonadati</taxon>
        <taxon>Planctomycetota</taxon>
        <taxon>Planctomycetia</taxon>
        <taxon>Planctomycetales</taxon>
        <taxon>Planctomycetaceae</taxon>
        <taxon>Maioricimonas</taxon>
    </lineage>
</organism>
<name>A0A517ZDB6_9PLAN</name>
<gene>
    <name evidence="1" type="ORF">Mal4_48400</name>
</gene>